<protein>
    <submittedName>
        <fullName evidence="6">LemA family protein</fullName>
    </submittedName>
</protein>
<dbReference type="SUPFAM" id="SSF140478">
    <property type="entry name" value="LemA-like"/>
    <property type="match status" value="1"/>
</dbReference>
<keyword evidence="3" id="KW-0812">Transmembrane</keyword>
<keyword evidence="7" id="KW-1185">Reference proteome</keyword>
<dbReference type="Pfam" id="PF04011">
    <property type="entry name" value="LemA"/>
    <property type="match status" value="1"/>
</dbReference>
<evidence type="ECO:0000313" key="7">
    <source>
        <dbReference type="Proteomes" id="UP001069802"/>
    </source>
</evidence>
<evidence type="ECO:0000256" key="3">
    <source>
        <dbReference type="ARBA" id="ARBA00022692"/>
    </source>
</evidence>
<comment type="subcellular location">
    <subcellularLocation>
        <location evidence="1">Membrane</location>
        <topology evidence="1">Single-pass membrane protein</topology>
    </subcellularLocation>
</comment>
<dbReference type="Proteomes" id="UP001069802">
    <property type="component" value="Unassembled WGS sequence"/>
</dbReference>
<evidence type="ECO:0000256" key="5">
    <source>
        <dbReference type="ARBA" id="ARBA00023136"/>
    </source>
</evidence>
<evidence type="ECO:0000256" key="1">
    <source>
        <dbReference type="ARBA" id="ARBA00004167"/>
    </source>
</evidence>
<comment type="similarity">
    <text evidence="2">Belongs to the LemA family.</text>
</comment>
<keyword evidence="5" id="KW-0472">Membrane</keyword>
<dbReference type="Gene3D" id="1.20.1440.20">
    <property type="entry name" value="LemA-like domain"/>
    <property type="match status" value="1"/>
</dbReference>
<evidence type="ECO:0000256" key="4">
    <source>
        <dbReference type="ARBA" id="ARBA00022989"/>
    </source>
</evidence>
<proteinExistence type="inferred from homology"/>
<dbReference type="RefSeq" id="WP_269421604.1">
    <property type="nucleotide sequence ID" value="NZ_JAPWGY010000001.1"/>
</dbReference>
<dbReference type="InterPro" id="IPR007156">
    <property type="entry name" value="MamQ_LemA"/>
</dbReference>
<comment type="caution">
    <text evidence="6">The sequence shown here is derived from an EMBL/GenBank/DDBJ whole genome shotgun (WGS) entry which is preliminary data.</text>
</comment>
<dbReference type="InterPro" id="IPR023353">
    <property type="entry name" value="LemA-like_dom_sf"/>
</dbReference>
<evidence type="ECO:0000256" key="2">
    <source>
        <dbReference type="ARBA" id="ARBA00008854"/>
    </source>
</evidence>
<accession>A0ABT4LE78</accession>
<dbReference type="PANTHER" id="PTHR34478">
    <property type="entry name" value="PROTEIN LEMA"/>
    <property type="match status" value="1"/>
</dbReference>
<gene>
    <name evidence="6" type="ORF">O4H49_01330</name>
</gene>
<name>A0ABT4LE78_9PROT</name>
<organism evidence="6 7">
    <name type="scientific">Kiloniella laminariae</name>
    <dbReference type="NCBI Taxonomy" id="454162"/>
    <lineage>
        <taxon>Bacteria</taxon>
        <taxon>Pseudomonadati</taxon>
        <taxon>Pseudomonadota</taxon>
        <taxon>Alphaproteobacteria</taxon>
        <taxon>Rhodospirillales</taxon>
        <taxon>Kiloniellaceae</taxon>
        <taxon>Kiloniella</taxon>
    </lineage>
</organism>
<keyword evidence="4" id="KW-1133">Transmembrane helix</keyword>
<reference evidence="6" key="1">
    <citation type="submission" date="2022-12" db="EMBL/GenBank/DDBJ databases">
        <title>Bacterial isolates from different developmental stages of Nematostella vectensis.</title>
        <authorList>
            <person name="Fraune S."/>
        </authorList>
    </citation>
    <scope>NUCLEOTIDE SEQUENCE</scope>
    <source>
        <strain evidence="6">G21630-S1</strain>
    </source>
</reference>
<sequence length="186" mass="21017">MTEYILLGLVVIAALYAIMTYNKLVSGRNSVENAWRQIDVQLKRRIDLIPNLVETVKGFMAHEKAVLTEVTEARARAASAGSRSEAIESNNLLSNATANLLAVMENYPDIKSQGNVRNLTEELTTTENKVAFARQHYNDVATEQNNQVQQFPSNIFANIFKFKMEDLWELDDVTRNYLQDAPTVSF</sequence>
<dbReference type="PANTHER" id="PTHR34478:SF2">
    <property type="entry name" value="MEMBRANE PROTEIN"/>
    <property type="match status" value="1"/>
</dbReference>
<dbReference type="EMBL" id="JAPWGY010000001">
    <property type="protein sequence ID" value="MCZ4279398.1"/>
    <property type="molecule type" value="Genomic_DNA"/>
</dbReference>
<evidence type="ECO:0000313" key="6">
    <source>
        <dbReference type="EMBL" id="MCZ4279398.1"/>
    </source>
</evidence>